<dbReference type="InterPro" id="IPR002918">
    <property type="entry name" value="Lipase_EstA/Esterase_EstB"/>
</dbReference>
<evidence type="ECO:0000313" key="1">
    <source>
        <dbReference type="Proteomes" id="UP000887578"/>
    </source>
</evidence>
<dbReference type="InterPro" id="IPR029058">
    <property type="entry name" value="AB_hydrolase_fold"/>
</dbReference>
<dbReference type="PANTHER" id="PTHR32015">
    <property type="entry name" value="FASTING INDUCED LIPASE"/>
    <property type="match status" value="1"/>
</dbReference>
<dbReference type="PANTHER" id="PTHR32015:SF1">
    <property type="entry name" value="LIPASE"/>
    <property type="match status" value="1"/>
</dbReference>
<dbReference type="SUPFAM" id="SSF53474">
    <property type="entry name" value="alpha/beta-Hydrolases"/>
    <property type="match status" value="1"/>
</dbReference>
<organism evidence="1 2">
    <name type="scientific">Panagrolaimus davidi</name>
    <dbReference type="NCBI Taxonomy" id="227884"/>
    <lineage>
        <taxon>Eukaryota</taxon>
        <taxon>Metazoa</taxon>
        <taxon>Ecdysozoa</taxon>
        <taxon>Nematoda</taxon>
        <taxon>Chromadorea</taxon>
        <taxon>Rhabditida</taxon>
        <taxon>Tylenchina</taxon>
        <taxon>Panagrolaimomorpha</taxon>
        <taxon>Panagrolaimoidea</taxon>
        <taxon>Panagrolaimidae</taxon>
        <taxon>Panagrolaimus</taxon>
    </lineage>
</organism>
<keyword evidence="1" id="KW-1185">Reference proteome</keyword>
<dbReference type="Gene3D" id="3.40.50.1820">
    <property type="entry name" value="alpha/beta hydrolase"/>
    <property type="match status" value="1"/>
</dbReference>
<proteinExistence type="predicted"/>
<reference evidence="2" key="1">
    <citation type="submission" date="2022-11" db="UniProtKB">
        <authorList>
            <consortium name="WormBaseParasite"/>
        </authorList>
    </citation>
    <scope>IDENTIFICATION</scope>
</reference>
<dbReference type="AlphaFoldDB" id="A0A914PQL1"/>
<sequence>MNEPKGPITIDFESWLQANGYGEYDFARQDLGVIGSYGGRTYSNQPIDQIPIVFVHGNSDGALLDPQNTKWGTGWSSSIKYFTKQNYSSATLYATTWGDRITGNAYQRTHNCEVITRIRTFIEAVLEYTGAPQIHVISHSMGVAIARKAVRGGYIDADDGICNVGTSLRSRINTFIGISGANYGIHTYLSVERTCLTFNVLGMCQCSGGNITAIAPTCNKKNGFWPGEPCEIADSLTAPELCGGQTRACSRNAYSSLLQEMNENPINEGSFVFSFWSYNDDLIGFHDSVYGRPTSFVPFSNATRVIRGMNHMETKDKTPDIQYKLIKTHKF</sequence>
<dbReference type="Pfam" id="PF01674">
    <property type="entry name" value="Lipase_2"/>
    <property type="match status" value="1"/>
</dbReference>
<accession>A0A914PQL1</accession>
<dbReference type="Proteomes" id="UP000887578">
    <property type="component" value="Unplaced"/>
</dbReference>
<evidence type="ECO:0000313" key="2">
    <source>
        <dbReference type="WBParaSite" id="PDA_v2.g18393.t1"/>
    </source>
</evidence>
<dbReference type="WBParaSite" id="PDA_v2.g18393.t1">
    <property type="protein sequence ID" value="PDA_v2.g18393.t1"/>
    <property type="gene ID" value="PDA_v2.g18393"/>
</dbReference>
<dbReference type="GO" id="GO:0016298">
    <property type="term" value="F:lipase activity"/>
    <property type="evidence" value="ECO:0007669"/>
    <property type="project" value="TreeGrafter"/>
</dbReference>
<protein>
    <submittedName>
        <fullName evidence="2">Lipase</fullName>
    </submittedName>
</protein>
<name>A0A914PQL1_9BILA</name>
<dbReference type="GO" id="GO:0016042">
    <property type="term" value="P:lipid catabolic process"/>
    <property type="evidence" value="ECO:0007669"/>
    <property type="project" value="InterPro"/>
</dbReference>